<proteinExistence type="predicted"/>
<dbReference type="EMBL" id="CM047907">
    <property type="protein sequence ID" value="KAJ0085000.1"/>
    <property type="molecule type" value="Genomic_DNA"/>
</dbReference>
<gene>
    <name evidence="1" type="ORF">Patl1_30345</name>
</gene>
<comment type="caution">
    <text evidence="1">The sequence shown here is derived from an EMBL/GenBank/DDBJ whole genome shotgun (WGS) entry which is preliminary data.</text>
</comment>
<dbReference type="Proteomes" id="UP001164250">
    <property type="component" value="Chromosome 11"/>
</dbReference>
<accession>A0ACC1ADF5</accession>
<evidence type="ECO:0000313" key="1">
    <source>
        <dbReference type="EMBL" id="KAJ0085000.1"/>
    </source>
</evidence>
<reference evidence="2" key="1">
    <citation type="journal article" date="2023" name="G3 (Bethesda)">
        <title>Genome assembly and association tests identify interacting loci associated with vigor, precocity, and sex in interspecific pistachio rootstocks.</title>
        <authorList>
            <person name="Palmer W."/>
            <person name="Jacygrad E."/>
            <person name="Sagayaradj S."/>
            <person name="Cavanaugh K."/>
            <person name="Han R."/>
            <person name="Bertier L."/>
            <person name="Beede B."/>
            <person name="Kafkas S."/>
            <person name="Golino D."/>
            <person name="Preece J."/>
            <person name="Michelmore R."/>
        </authorList>
    </citation>
    <scope>NUCLEOTIDE SEQUENCE [LARGE SCALE GENOMIC DNA]</scope>
</reference>
<evidence type="ECO:0000313" key="2">
    <source>
        <dbReference type="Proteomes" id="UP001164250"/>
    </source>
</evidence>
<name>A0ACC1ADF5_9ROSI</name>
<keyword evidence="2" id="KW-1185">Reference proteome</keyword>
<organism evidence="1 2">
    <name type="scientific">Pistacia atlantica</name>
    <dbReference type="NCBI Taxonomy" id="434234"/>
    <lineage>
        <taxon>Eukaryota</taxon>
        <taxon>Viridiplantae</taxon>
        <taxon>Streptophyta</taxon>
        <taxon>Embryophyta</taxon>
        <taxon>Tracheophyta</taxon>
        <taxon>Spermatophyta</taxon>
        <taxon>Magnoliopsida</taxon>
        <taxon>eudicotyledons</taxon>
        <taxon>Gunneridae</taxon>
        <taxon>Pentapetalae</taxon>
        <taxon>rosids</taxon>
        <taxon>malvids</taxon>
        <taxon>Sapindales</taxon>
        <taxon>Anacardiaceae</taxon>
        <taxon>Pistacia</taxon>
    </lineage>
</organism>
<protein>
    <submittedName>
        <fullName evidence="1">Uncharacterized protein</fullName>
    </submittedName>
</protein>
<sequence length="103" mass="11031">MFNNAGTINQPKPSMLDNTKSDFEKILSINIIGAFLGTKHAARVMIPARQGSIITMATVCARIGGVATHANTSSKHGMVGLMRNTAVELGQYGIRVNCMCHPM</sequence>